<dbReference type="AlphaFoldDB" id="A0A415MEN3"/>
<evidence type="ECO:0000313" key="2">
    <source>
        <dbReference type="Proteomes" id="UP000285201"/>
    </source>
</evidence>
<dbReference type="Proteomes" id="UP000285201">
    <property type="component" value="Unassembled WGS sequence"/>
</dbReference>
<evidence type="ECO:0000313" key="1">
    <source>
        <dbReference type="EMBL" id="RHL71074.1"/>
    </source>
</evidence>
<gene>
    <name evidence="1" type="ORF">DW007_02705</name>
</gene>
<accession>A0A415MEN3</accession>
<dbReference type="EMBL" id="QROY01000002">
    <property type="protein sequence ID" value="RHL71074.1"/>
    <property type="molecule type" value="Genomic_DNA"/>
</dbReference>
<comment type="caution">
    <text evidence="1">The sequence shown here is derived from an EMBL/GenBank/DDBJ whole genome shotgun (WGS) entry which is preliminary data.</text>
</comment>
<reference evidence="1 2" key="1">
    <citation type="submission" date="2018-08" db="EMBL/GenBank/DDBJ databases">
        <title>A genome reference for cultivated species of the human gut microbiota.</title>
        <authorList>
            <person name="Zou Y."/>
            <person name="Xue W."/>
            <person name="Luo G."/>
        </authorList>
    </citation>
    <scope>NUCLEOTIDE SEQUENCE [LARGE SCALE GENOMIC DNA]</scope>
    <source>
        <strain evidence="1 2">AF36-7BH</strain>
    </source>
</reference>
<dbReference type="RefSeq" id="WP_118370239.1">
    <property type="nucleotide sequence ID" value="NZ_QROY01000002.1"/>
</dbReference>
<proteinExistence type="predicted"/>
<protein>
    <submittedName>
        <fullName evidence="1">Uncharacterized protein</fullName>
    </submittedName>
</protein>
<name>A0A415MEN3_9FIRM</name>
<organism evidence="1 2">
    <name type="scientific">Lachnospira eligens</name>
    <dbReference type="NCBI Taxonomy" id="39485"/>
    <lineage>
        <taxon>Bacteria</taxon>
        <taxon>Bacillati</taxon>
        <taxon>Bacillota</taxon>
        <taxon>Clostridia</taxon>
        <taxon>Lachnospirales</taxon>
        <taxon>Lachnospiraceae</taxon>
        <taxon>Lachnospira</taxon>
    </lineage>
</organism>
<sequence>MSKKEEWMVHIWGGAWNHDANPSIEKDLGIKEGYYYFNTEEEKNKFIQLIRQDKYEKQGLATDCKHGIMTHKRTIFVATLKYRDKTFVIHYDLGYEYPEDSAIFYFTEGNFGCDCNRSLAIRWEYGEDAIPELPCGDEIEMTDYHVEYQD</sequence>